<feature type="domain" description="Glycoside hydrolase family 9" evidence="12">
    <location>
        <begin position="278"/>
        <end position="695"/>
    </location>
</feature>
<dbReference type="InterPro" id="IPR012341">
    <property type="entry name" value="6hp_glycosidase-like_sf"/>
</dbReference>
<keyword evidence="3 8" id="KW-0378">Hydrolase</keyword>
<comment type="caution">
    <text evidence="13">The sequence shown here is derived from an EMBL/GenBank/DDBJ whole genome shotgun (WGS) entry which is preliminary data.</text>
</comment>
<dbReference type="InterPro" id="IPR008928">
    <property type="entry name" value="6-hairpin_glycosidase_sf"/>
</dbReference>
<dbReference type="PROSITE" id="PS00698">
    <property type="entry name" value="GH9_3"/>
    <property type="match status" value="1"/>
</dbReference>
<keyword evidence="6 8" id="KW-0326">Glycosidase</keyword>
<evidence type="ECO:0000256" key="8">
    <source>
        <dbReference type="PROSITE-ProRule" id="PRU10059"/>
    </source>
</evidence>
<dbReference type="Pfam" id="PF00553">
    <property type="entry name" value="CBM_2"/>
    <property type="match status" value="1"/>
</dbReference>
<keyword evidence="7 8" id="KW-0624">Polysaccharide degradation</keyword>
<dbReference type="PROSITE" id="PS00592">
    <property type="entry name" value="GH9_2"/>
    <property type="match status" value="1"/>
</dbReference>
<dbReference type="InterPro" id="IPR001919">
    <property type="entry name" value="CBD2"/>
</dbReference>
<dbReference type="Gene3D" id="1.50.10.10">
    <property type="match status" value="1"/>
</dbReference>
<dbReference type="GO" id="GO:0008810">
    <property type="term" value="F:cellulase activity"/>
    <property type="evidence" value="ECO:0007669"/>
    <property type="project" value="UniProtKB-EC"/>
</dbReference>
<comment type="similarity">
    <text evidence="2 8 10">Belongs to the glycosyl hydrolase 9 (cellulase E) family.</text>
</comment>
<keyword evidence="5 8" id="KW-0119">Carbohydrate metabolism</keyword>
<evidence type="ECO:0000256" key="3">
    <source>
        <dbReference type="ARBA" id="ARBA00022801"/>
    </source>
</evidence>
<keyword evidence="10" id="KW-0732">Signal</keyword>
<proteinExistence type="inferred from homology"/>
<evidence type="ECO:0000259" key="11">
    <source>
        <dbReference type="Pfam" id="PF00553"/>
    </source>
</evidence>
<organism evidence="13 14">
    <name type="scientific">Littorina saxatilis</name>
    <dbReference type="NCBI Taxonomy" id="31220"/>
    <lineage>
        <taxon>Eukaryota</taxon>
        <taxon>Metazoa</taxon>
        <taxon>Spiralia</taxon>
        <taxon>Lophotrochozoa</taxon>
        <taxon>Mollusca</taxon>
        <taxon>Gastropoda</taxon>
        <taxon>Caenogastropoda</taxon>
        <taxon>Littorinimorpha</taxon>
        <taxon>Littorinoidea</taxon>
        <taxon>Littorinidae</taxon>
        <taxon>Littorina</taxon>
    </lineage>
</organism>
<dbReference type="GO" id="GO:0030247">
    <property type="term" value="F:polysaccharide binding"/>
    <property type="evidence" value="ECO:0007669"/>
    <property type="project" value="InterPro"/>
</dbReference>
<dbReference type="GO" id="GO:0030245">
    <property type="term" value="P:cellulose catabolic process"/>
    <property type="evidence" value="ECO:0007669"/>
    <property type="project" value="UniProtKB-KW"/>
</dbReference>
<evidence type="ECO:0000256" key="2">
    <source>
        <dbReference type="ARBA" id="ARBA00007072"/>
    </source>
</evidence>
<evidence type="ECO:0000256" key="4">
    <source>
        <dbReference type="ARBA" id="ARBA00023001"/>
    </source>
</evidence>
<feature type="active site" evidence="8">
    <location>
        <position position="630"/>
    </location>
</feature>
<dbReference type="PANTHER" id="PTHR22298">
    <property type="entry name" value="ENDO-1,4-BETA-GLUCANASE"/>
    <property type="match status" value="1"/>
</dbReference>
<dbReference type="SUPFAM" id="SSF48208">
    <property type="entry name" value="Six-hairpin glycosidases"/>
    <property type="match status" value="1"/>
</dbReference>
<dbReference type="SUPFAM" id="SSF49384">
    <property type="entry name" value="Carbohydrate-binding domain"/>
    <property type="match status" value="1"/>
</dbReference>
<feature type="chain" id="PRO_5042662397" description="Endoglucanase" evidence="10">
    <location>
        <begin position="18"/>
        <end position="722"/>
    </location>
</feature>
<evidence type="ECO:0000256" key="6">
    <source>
        <dbReference type="ARBA" id="ARBA00023295"/>
    </source>
</evidence>
<evidence type="ECO:0000313" key="13">
    <source>
        <dbReference type="EMBL" id="KAK7093282.1"/>
    </source>
</evidence>
<feature type="signal peptide" evidence="10">
    <location>
        <begin position="1"/>
        <end position="17"/>
    </location>
</feature>
<dbReference type="Proteomes" id="UP001374579">
    <property type="component" value="Unassembled WGS sequence"/>
</dbReference>
<evidence type="ECO:0000313" key="14">
    <source>
        <dbReference type="Proteomes" id="UP001374579"/>
    </source>
</evidence>
<dbReference type="EC" id="3.2.1.4" evidence="10"/>
<reference evidence="13 14" key="1">
    <citation type="submission" date="2024-02" db="EMBL/GenBank/DDBJ databases">
        <title>Chromosome-scale genome assembly of the rough periwinkle Littorina saxatilis.</title>
        <authorList>
            <person name="De Jode A."/>
            <person name="Faria R."/>
            <person name="Formenti G."/>
            <person name="Sims Y."/>
            <person name="Smith T.P."/>
            <person name="Tracey A."/>
            <person name="Wood J.M.D."/>
            <person name="Zagrodzka Z.B."/>
            <person name="Johannesson K."/>
            <person name="Butlin R.K."/>
            <person name="Leder E.H."/>
        </authorList>
    </citation>
    <scope>NUCLEOTIDE SEQUENCE [LARGE SCALE GENOMIC DNA]</scope>
    <source>
        <strain evidence="13">Snail1</strain>
        <tissue evidence="13">Muscle</tissue>
    </source>
</reference>
<keyword evidence="14" id="KW-1185">Reference proteome</keyword>
<sequence length="722" mass="79908">MMLAVVLLVLAPLAVLTDVDVPVDNHWSGGFQGKACFNIQQDMTSWKVHLNFHQPVETLEVWTAEIDSSNADKSEYTLSSKQWNANEHVGDQLCIDFLGHVTGDINPQITATMEGVAGGGTFQERPTLAPITQESLPPGVTRPPTTPMTIPDGEGVVATMTVKNDYPDRGGFEIWFDFDVDRIVEGWVMKVHFSKPVDSLKPGQSRIMSHNADGTEWILANTDDTLLLKPGDHFQLRLVGTSPEHTAAPKATAIMINMGQDNWTVTALPNKAGSKYNYDDVLMKSIMFYEAQRSGKLPANNRIPWRGDSALGDKGANGEDLSGGWYDAGDFVKFNLPLAWATVVLEWGFLTFKDAYKAAGQTEWMYEAVKWPLDYLLKCHVADDELYVQVGNGAVDHGQWGRPEDMTMSRPAYKIDASKPGSEVAMETASAFAAGYLLFKEKDAKYANTLLAHAKTLWNFAVKHQGIYSQSVSAASGFYTSANITDELCWGSLWMYKATGEQKYLDTAKQYYDPTPDWGMSWDDNIIGNQLLMYNLTGDAKYVPDIEGTFKMWFPGGSLKYSPKGLAYRLQWGSLRYASNMAFAALMAAEMGVHTDMYRHWAMCQIHYALGDTGRSFVVGFGKNPPKQPHHRSSSCPNKPALCNMNILHLDVPNVHTLYGALVGGPDGSDKYEDSRNNYVNNEVANDYNAGFQSAVAGLRHLLLKHQHPEQTGGDTCPFTSS</sequence>
<accession>A0AAN9AUE2</accession>
<gene>
    <name evidence="13" type="ORF">V1264_007061</name>
</gene>
<evidence type="ECO:0000259" key="12">
    <source>
        <dbReference type="Pfam" id="PF00759"/>
    </source>
</evidence>
<feature type="active site" evidence="9">
    <location>
        <position position="683"/>
    </location>
</feature>
<evidence type="ECO:0000256" key="1">
    <source>
        <dbReference type="ARBA" id="ARBA00000966"/>
    </source>
</evidence>
<dbReference type="Pfam" id="PF00759">
    <property type="entry name" value="Glyco_hydro_9"/>
    <property type="match status" value="1"/>
</dbReference>
<protein>
    <recommendedName>
        <fullName evidence="10">Endoglucanase</fullName>
        <ecNumber evidence="10">3.2.1.4</ecNumber>
    </recommendedName>
</protein>
<feature type="domain" description="CBM2" evidence="11">
    <location>
        <begin position="20"/>
        <end position="115"/>
    </location>
</feature>
<keyword evidence="4 10" id="KW-0136">Cellulose degradation</keyword>
<dbReference type="Gene3D" id="2.60.40.290">
    <property type="match status" value="1"/>
</dbReference>
<dbReference type="InterPro" id="IPR018221">
    <property type="entry name" value="Glyco_hydro_9_His_AS"/>
</dbReference>
<feature type="active site" evidence="9">
    <location>
        <position position="674"/>
    </location>
</feature>
<dbReference type="InterPro" id="IPR033126">
    <property type="entry name" value="Glyco_hydro_9_Asp/Glu_AS"/>
</dbReference>
<evidence type="ECO:0000256" key="7">
    <source>
        <dbReference type="ARBA" id="ARBA00023326"/>
    </source>
</evidence>
<evidence type="ECO:0000256" key="10">
    <source>
        <dbReference type="RuleBase" id="RU361166"/>
    </source>
</evidence>
<dbReference type="AlphaFoldDB" id="A0AAN9AUE2"/>
<dbReference type="InterPro" id="IPR001701">
    <property type="entry name" value="Glyco_hydro_9"/>
</dbReference>
<evidence type="ECO:0000256" key="5">
    <source>
        <dbReference type="ARBA" id="ARBA00023277"/>
    </source>
</evidence>
<evidence type="ECO:0000256" key="9">
    <source>
        <dbReference type="PROSITE-ProRule" id="PRU10060"/>
    </source>
</evidence>
<dbReference type="EMBL" id="JBAMIC010000019">
    <property type="protein sequence ID" value="KAK7093282.1"/>
    <property type="molecule type" value="Genomic_DNA"/>
</dbReference>
<dbReference type="InterPro" id="IPR012291">
    <property type="entry name" value="CBM2_carb-bd_dom_sf"/>
</dbReference>
<comment type="catalytic activity">
    <reaction evidence="1 10">
        <text>Endohydrolysis of (1-&gt;4)-beta-D-glucosidic linkages in cellulose, lichenin and cereal beta-D-glucans.</text>
        <dbReference type="EC" id="3.2.1.4"/>
    </reaction>
</comment>
<name>A0AAN9AUE2_9CAEN</name>
<dbReference type="InterPro" id="IPR008965">
    <property type="entry name" value="CBM2/CBM3_carb-bd_dom_sf"/>
</dbReference>